<feature type="compositionally biased region" description="Polar residues" evidence="14">
    <location>
        <begin position="1"/>
        <end position="27"/>
    </location>
</feature>
<dbReference type="OrthoDB" id="9384303at2759"/>
<feature type="compositionally biased region" description="Basic and acidic residues" evidence="14">
    <location>
        <begin position="316"/>
        <end position="325"/>
    </location>
</feature>
<dbReference type="GO" id="GO:0005524">
    <property type="term" value="F:ATP binding"/>
    <property type="evidence" value="ECO:0007669"/>
    <property type="project" value="UniProtKB-KW"/>
</dbReference>
<keyword evidence="7" id="KW-0067">ATP-binding</keyword>
<keyword evidence="4" id="KW-0227">DNA damage</keyword>
<evidence type="ECO:0000256" key="11">
    <source>
        <dbReference type="ARBA" id="ARBA00071998"/>
    </source>
</evidence>
<dbReference type="InterPro" id="IPR001650">
    <property type="entry name" value="Helicase_C-like"/>
</dbReference>
<evidence type="ECO:0000256" key="7">
    <source>
        <dbReference type="ARBA" id="ARBA00022840"/>
    </source>
</evidence>
<dbReference type="Pfam" id="PF00176">
    <property type="entry name" value="SNF2-rel_dom"/>
    <property type="match status" value="1"/>
</dbReference>
<evidence type="ECO:0000256" key="4">
    <source>
        <dbReference type="ARBA" id="ARBA00022763"/>
    </source>
</evidence>
<feature type="region of interest" description="Disordered" evidence="14">
    <location>
        <begin position="1322"/>
        <end position="1378"/>
    </location>
</feature>
<feature type="region of interest" description="Disordered" evidence="14">
    <location>
        <begin position="1"/>
        <end position="59"/>
    </location>
</feature>
<comment type="caution">
    <text evidence="17">The sequence shown here is derived from an EMBL/GenBank/DDBJ whole genome shotgun (WGS) entry which is preliminary data.</text>
</comment>
<dbReference type="SMART" id="SM00487">
    <property type="entry name" value="DEXDc"/>
    <property type="match status" value="1"/>
</dbReference>
<keyword evidence="6" id="KW-0347">Helicase</keyword>
<feature type="compositionally biased region" description="Basic and acidic residues" evidence="14">
    <location>
        <begin position="1042"/>
        <end position="1055"/>
    </location>
</feature>
<accession>A0A7L1NHW5</accession>
<feature type="region of interest" description="Disordered" evidence="14">
    <location>
        <begin position="1023"/>
        <end position="1058"/>
    </location>
</feature>
<evidence type="ECO:0000256" key="5">
    <source>
        <dbReference type="ARBA" id="ARBA00022801"/>
    </source>
</evidence>
<feature type="non-terminal residue" evidence="17">
    <location>
        <position position="1"/>
    </location>
</feature>
<sequence>MAADNSNLPDSVQKQDHVTTSGNNCQHSPEEFGTEQESGISNSDIDNSINVPNSVSKSSAAMAVSLEVPRRGQPLLQINRQQIQSVSHSAQADELRGLGVDVYDQDVLEQDVLQQVNDAINKANKAMRVADAKKEYQSVVDDIRSCTTSLKHIDKITEQLSPYAAGNRDIHRRLDSVKRQKYNKEQQLKKMKAKQKRLQAILGETGIPDGVNGNEFEEDEEPGPSCLGSLLMPAQEAEREELIRTGQMTPFGTKIPQKPERKRRQPMLNETSDFEKYLAEQDKLLCERKKIRLHKKTKEKVHAKNDQSAAPASTTKEGKALSKTDKRLKKHLRKLQKRALQIHSRAEIPKEKKHSEDGQFRCEQKDDSGKSKYVPDEELFDPKAAAEQASSRAENDSGYELRNGSRKRKYMLERDFKQTEDDANFFPSSEEEEEHTLKKCKVKRCKDDGDEDYYKQRLRRWEKERLKDKEHQTAEELSEESDTEFDEGFKVPGFVFKKLFKYQQTGVRWLWELHCQQAGGILGDEMGLGKTIQIIAFLAGLSYSKIRSRGSNYRQVLLCRLYQGLGPTVIICPATVMHQWVKEFHTWWPPFRVAILHETGSYNSKKVKLIHEIASCHGILITSYSYIRLMQDDIHRYDWHYVILDEGHKIRNPNAAITLACKQFRTPHRIILSGSPMQNNLKELWSLFDFIFPGKLGTLPVFMEQFSVPITMGGYANASAVQVKTAYKCACALRDTINPYLLRRMKADVKMSLSLPDKNEQVLFCRLTDEQRQLYQNFLNSKEVYQILNGDMQIFSGLATLRKICNHPDLFSGGPSSLQGVPDAEAEEADQFGYWKRSGKMIVVESLLKIWHKQGHRVLFFTQSRQMLQIFEVFVRNKKYSYLRMDGTTAVAGRQPLITRYNEDKSIFIFLLTTRVGGIGVNLTGADRVIIYDPDWNPSTDTQARERAWRIGQKRQVTVYRLLTAGTIEEKIYHRQIFKQFLTNRVLKDPKQRRFFKSNDLYELFTLSSPDVSRETETSAIFAGTGSDVQVPRHQLKHKLERPRDNDTSKGDIHCTESSSPKYMKLANSYSTACMTNSSKAIETNEETEGNFKAFDKNIYANGNTQAGTNTESSNKSAYTSISQSLPGDAGSSESAGCLNVVVADLHGANNADVKRDYSLTRDASGSCEKQVAKTEDMQSDNHSKCASKTKHRVNMLSHGRHEGKSKKKYHKDAKFEGERIPHLVKQKQYKRENSDENEEDSKKSDDYVLKKLFKKSGVHSVLKHDVIMEASSADHVLVETEANRVAQDALRALKISRQRCLGAASGVPTWTGMSGLSGAPPGIKSRFGPKRNSKLLSSQSVCASREKVKDTDTTKKDNSKKCSANGHFSGKSGASSSSALDSLSLLAKMRARNHLILPQHTENGGDENHQQASAPAPSSTEYDELLVDMRNFIAFQARVNGEASTRELLREFESKLPAEQSCVFRQLLRNLCTFHRRPNGEGVWKLKPQF</sequence>
<organism evidence="17 18">
    <name type="scientific">Rhinopomastus cyanomelas</name>
    <name type="common">Common scimitarbill</name>
    <dbReference type="NCBI Taxonomy" id="113115"/>
    <lineage>
        <taxon>Eukaryota</taxon>
        <taxon>Metazoa</taxon>
        <taxon>Chordata</taxon>
        <taxon>Craniata</taxon>
        <taxon>Vertebrata</taxon>
        <taxon>Euteleostomi</taxon>
        <taxon>Archelosauria</taxon>
        <taxon>Archosauria</taxon>
        <taxon>Dinosauria</taxon>
        <taxon>Saurischia</taxon>
        <taxon>Theropoda</taxon>
        <taxon>Coelurosauria</taxon>
        <taxon>Aves</taxon>
        <taxon>Neognathae</taxon>
        <taxon>Neoaves</taxon>
        <taxon>Telluraves</taxon>
        <taxon>Coraciimorphae</taxon>
        <taxon>Bucerotiformes</taxon>
        <taxon>Rhinopomastidae</taxon>
        <taxon>Rhinopomastus</taxon>
    </lineage>
</organism>
<feature type="compositionally biased region" description="Basic residues" evidence="14">
    <location>
        <begin position="1202"/>
        <end position="1212"/>
    </location>
</feature>
<dbReference type="PANTHER" id="PTHR45629">
    <property type="entry name" value="SNF2/RAD54 FAMILY MEMBER"/>
    <property type="match status" value="1"/>
</dbReference>
<dbReference type="Gene3D" id="3.40.50.300">
    <property type="entry name" value="P-loop containing nucleotide triphosphate hydrolases"/>
    <property type="match status" value="1"/>
</dbReference>
<evidence type="ECO:0000259" key="16">
    <source>
        <dbReference type="PROSITE" id="PS51194"/>
    </source>
</evidence>
<dbReference type="Proteomes" id="UP000565785">
    <property type="component" value="Unassembled WGS sequence"/>
</dbReference>
<dbReference type="PROSITE" id="PS51192">
    <property type="entry name" value="HELICASE_ATP_BIND_1"/>
    <property type="match status" value="1"/>
</dbReference>
<evidence type="ECO:0000256" key="10">
    <source>
        <dbReference type="ARBA" id="ARBA00023242"/>
    </source>
</evidence>
<dbReference type="FunFam" id="3.40.50.10810:FF:000042">
    <property type="entry name" value="SNF2 family helicase-like protein"/>
    <property type="match status" value="1"/>
</dbReference>
<evidence type="ECO:0000256" key="3">
    <source>
        <dbReference type="ARBA" id="ARBA00022741"/>
    </source>
</evidence>
<dbReference type="GO" id="GO:0016787">
    <property type="term" value="F:hydrolase activity"/>
    <property type="evidence" value="ECO:0007669"/>
    <property type="project" value="UniProtKB-KW"/>
</dbReference>
<feature type="domain" description="Helicase ATP-binding" evidence="15">
    <location>
        <begin position="511"/>
        <end position="694"/>
    </location>
</feature>
<proteinExistence type="inferred from homology"/>
<dbReference type="InterPro" id="IPR058951">
    <property type="entry name" value="WHD_Rad26_CSB-like"/>
</dbReference>
<dbReference type="InterPro" id="IPR050496">
    <property type="entry name" value="SNF2_RAD54_helicase_repair"/>
</dbReference>
<dbReference type="FunFam" id="3.40.50.300:FF:000863">
    <property type="entry name" value="DNA excision repair protein ERCC-6"/>
    <property type="match status" value="1"/>
</dbReference>
<dbReference type="Pfam" id="PF25875">
    <property type="entry name" value="WHD_Rad26_CSB"/>
    <property type="match status" value="1"/>
</dbReference>
<dbReference type="Pfam" id="PF00271">
    <property type="entry name" value="Helicase_C"/>
    <property type="match status" value="1"/>
</dbReference>
<feature type="compositionally biased region" description="Low complexity" evidence="14">
    <location>
        <begin position="40"/>
        <end position="59"/>
    </location>
</feature>
<dbReference type="InterPro" id="IPR038718">
    <property type="entry name" value="SNF2-like_sf"/>
</dbReference>
<dbReference type="InterPro" id="IPR014001">
    <property type="entry name" value="Helicase_ATP-bd"/>
</dbReference>
<keyword evidence="18" id="KW-1185">Reference proteome</keyword>
<comment type="subcellular location">
    <subcellularLocation>
        <location evidence="1">Nucleus</location>
    </subcellularLocation>
</comment>
<evidence type="ECO:0000256" key="2">
    <source>
        <dbReference type="ARBA" id="ARBA00007025"/>
    </source>
</evidence>
<dbReference type="Gene3D" id="3.40.50.10810">
    <property type="entry name" value="Tandem AAA-ATPase domain"/>
    <property type="match status" value="1"/>
</dbReference>
<gene>
    <name evidence="17" type="primary">Ercc6</name>
    <name evidence="17" type="ORF">RHICYA_R01067</name>
</gene>
<feature type="compositionally biased region" description="Polar residues" evidence="14">
    <location>
        <begin position="306"/>
        <end position="315"/>
    </location>
</feature>
<evidence type="ECO:0000313" key="17">
    <source>
        <dbReference type="EMBL" id="NXN99122.1"/>
    </source>
</evidence>
<evidence type="ECO:0000256" key="9">
    <source>
        <dbReference type="ARBA" id="ARBA00023204"/>
    </source>
</evidence>
<keyword evidence="3" id="KW-0547">Nucleotide-binding</keyword>
<dbReference type="PROSITE" id="PS51194">
    <property type="entry name" value="HELICASE_CTER"/>
    <property type="match status" value="1"/>
</dbReference>
<keyword evidence="9" id="KW-0234">DNA repair</keyword>
<feature type="non-terminal residue" evidence="17">
    <location>
        <position position="1491"/>
    </location>
</feature>
<feature type="compositionally biased region" description="Basic and acidic residues" evidence="14">
    <location>
        <begin position="1345"/>
        <end position="1361"/>
    </location>
</feature>
<dbReference type="GO" id="GO:0006283">
    <property type="term" value="P:transcription-coupled nucleotide-excision repair"/>
    <property type="evidence" value="ECO:0007669"/>
    <property type="project" value="TreeGrafter"/>
</dbReference>
<dbReference type="CDD" id="cd18000">
    <property type="entry name" value="DEXHc_ERCC6"/>
    <property type="match status" value="1"/>
</dbReference>
<evidence type="ECO:0000256" key="13">
    <source>
        <dbReference type="ARBA" id="ARBA00079118"/>
    </source>
</evidence>
<dbReference type="SMART" id="SM00490">
    <property type="entry name" value="HELICc"/>
    <property type="match status" value="1"/>
</dbReference>
<dbReference type="EMBL" id="VXBP01006076">
    <property type="protein sequence ID" value="NXN99122.1"/>
    <property type="molecule type" value="Genomic_DNA"/>
</dbReference>
<feature type="compositionally biased region" description="Polar residues" evidence="14">
    <location>
        <begin position="1105"/>
        <end position="1126"/>
    </location>
</feature>
<keyword evidence="8" id="KW-0238">DNA-binding</keyword>
<feature type="region of interest" description="Disordered" evidence="14">
    <location>
        <begin position="1195"/>
        <end position="1245"/>
    </location>
</feature>
<dbReference type="SUPFAM" id="SSF52540">
    <property type="entry name" value="P-loop containing nucleoside triphosphate hydrolases"/>
    <property type="match status" value="2"/>
</dbReference>
<dbReference type="GO" id="GO:0008094">
    <property type="term" value="F:ATP-dependent activity, acting on DNA"/>
    <property type="evidence" value="ECO:0007669"/>
    <property type="project" value="TreeGrafter"/>
</dbReference>
<comment type="similarity">
    <text evidence="2">Belongs to the SNF2/RAD54 helicase family.</text>
</comment>
<feature type="region of interest" description="Disordered" evidence="14">
    <location>
        <begin position="249"/>
        <end position="268"/>
    </location>
</feature>
<evidence type="ECO:0000256" key="1">
    <source>
        <dbReference type="ARBA" id="ARBA00004123"/>
    </source>
</evidence>
<dbReference type="GO" id="GO:0005634">
    <property type="term" value="C:nucleus"/>
    <property type="evidence" value="ECO:0007669"/>
    <property type="project" value="UniProtKB-SubCell"/>
</dbReference>
<dbReference type="InterPro" id="IPR000330">
    <property type="entry name" value="SNF2_N"/>
</dbReference>
<feature type="domain" description="Helicase C-terminal" evidence="16">
    <location>
        <begin position="843"/>
        <end position="1002"/>
    </location>
</feature>
<name>A0A7L1NHW5_RHICY</name>
<dbReference type="PANTHER" id="PTHR45629:SF7">
    <property type="entry name" value="DNA EXCISION REPAIR PROTEIN ERCC-6-RELATED"/>
    <property type="match status" value="1"/>
</dbReference>
<dbReference type="InterPro" id="IPR027417">
    <property type="entry name" value="P-loop_NTPase"/>
</dbReference>
<dbReference type="CDD" id="cd18793">
    <property type="entry name" value="SF2_C_SNF"/>
    <property type="match status" value="1"/>
</dbReference>
<keyword evidence="5" id="KW-0378">Hydrolase</keyword>
<feature type="compositionally biased region" description="Basic and acidic residues" evidence="14">
    <location>
        <begin position="344"/>
        <end position="375"/>
    </location>
</feature>
<dbReference type="CDD" id="cd21397">
    <property type="entry name" value="cc_ERCC-6_N"/>
    <property type="match status" value="1"/>
</dbReference>
<feature type="compositionally biased region" description="Basic and acidic residues" evidence="14">
    <location>
        <begin position="1230"/>
        <end position="1245"/>
    </location>
</feature>
<dbReference type="InterPro" id="IPR059240">
    <property type="entry name" value="cc_ERCC-6_N"/>
</dbReference>
<feature type="compositionally biased region" description="Basic and acidic residues" evidence="14">
    <location>
        <begin position="1213"/>
        <end position="1222"/>
    </location>
</feature>
<protein>
    <recommendedName>
        <fullName evidence="11">DNA excision repair protein ERCC-6</fullName>
    </recommendedName>
    <alternativeName>
        <fullName evidence="12">ATP-dependent helicase ERCC6</fullName>
    </alternativeName>
    <alternativeName>
        <fullName evidence="13">Cockayne syndrome protein CSB</fullName>
    </alternativeName>
</protein>
<feature type="compositionally biased region" description="Basic residues" evidence="14">
    <location>
        <begin position="326"/>
        <end position="337"/>
    </location>
</feature>
<dbReference type="InterPro" id="IPR049730">
    <property type="entry name" value="SNF2/RAD54-like_C"/>
</dbReference>
<evidence type="ECO:0000256" key="6">
    <source>
        <dbReference type="ARBA" id="ARBA00022806"/>
    </source>
</evidence>
<reference evidence="17 18" key="1">
    <citation type="submission" date="2019-09" db="EMBL/GenBank/DDBJ databases">
        <title>Bird 10,000 Genomes (B10K) Project - Family phase.</title>
        <authorList>
            <person name="Zhang G."/>
        </authorList>
    </citation>
    <scope>NUCLEOTIDE SEQUENCE [LARGE SCALE GENOMIC DNA]</scope>
    <source>
        <strain evidence="17">B10K-DU-002-35</strain>
        <tissue evidence="17">Muscle</tissue>
    </source>
</reference>
<evidence type="ECO:0000313" key="18">
    <source>
        <dbReference type="Proteomes" id="UP000565785"/>
    </source>
</evidence>
<keyword evidence="10" id="KW-0539">Nucleus</keyword>
<dbReference type="CDD" id="cd22254">
    <property type="entry name" value="CSB_WHD"/>
    <property type="match status" value="1"/>
</dbReference>
<feature type="region of interest" description="Disordered" evidence="14">
    <location>
        <begin position="1105"/>
        <end position="1134"/>
    </location>
</feature>
<evidence type="ECO:0000256" key="8">
    <source>
        <dbReference type="ARBA" id="ARBA00023125"/>
    </source>
</evidence>
<evidence type="ECO:0000259" key="15">
    <source>
        <dbReference type="PROSITE" id="PS51192"/>
    </source>
</evidence>
<evidence type="ECO:0000256" key="12">
    <source>
        <dbReference type="ARBA" id="ARBA00076356"/>
    </source>
</evidence>
<evidence type="ECO:0000256" key="14">
    <source>
        <dbReference type="SAM" id="MobiDB-lite"/>
    </source>
</evidence>
<feature type="region of interest" description="Disordered" evidence="14">
    <location>
        <begin position="292"/>
        <end position="404"/>
    </location>
</feature>
<dbReference type="GO" id="GO:0004386">
    <property type="term" value="F:helicase activity"/>
    <property type="evidence" value="ECO:0007669"/>
    <property type="project" value="UniProtKB-KW"/>
</dbReference>